<dbReference type="InterPro" id="IPR010977">
    <property type="entry name" value="Aromatic_deC"/>
</dbReference>
<reference evidence="7" key="1">
    <citation type="journal article" date="2020" name="Stud. Mycol.">
        <title>101 Dothideomycetes genomes: a test case for predicting lifestyles and emergence of pathogens.</title>
        <authorList>
            <person name="Haridas S."/>
            <person name="Albert R."/>
            <person name="Binder M."/>
            <person name="Bloem J."/>
            <person name="Labutti K."/>
            <person name="Salamov A."/>
            <person name="Andreopoulos B."/>
            <person name="Baker S."/>
            <person name="Barry K."/>
            <person name="Bills G."/>
            <person name="Bluhm B."/>
            <person name="Cannon C."/>
            <person name="Castanera R."/>
            <person name="Culley D."/>
            <person name="Daum C."/>
            <person name="Ezra D."/>
            <person name="Gonzalez J."/>
            <person name="Henrissat B."/>
            <person name="Kuo A."/>
            <person name="Liang C."/>
            <person name="Lipzen A."/>
            <person name="Lutzoni F."/>
            <person name="Magnuson J."/>
            <person name="Mondo S."/>
            <person name="Nolan M."/>
            <person name="Ohm R."/>
            <person name="Pangilinan J."/>
            <person name="Park H.-J."/>
            <person name="Ramirez L."/>
            <person name="Alfaro M."/>
            <person name="Sun H."/>
            <person name="Tritt A."/>
            <person name="Yoshinaga Y."/>
            <person name="Zwiers L.-H."/>
            <person name="Turgeon B."/>
            <person name="Goodwin S."/>
            <person name="Spatafora J."/>
            <person name="Crous P."/>
            <person name="Grigoriev I."/>
        </authorList>
    </citation>
    <scope>NUCLEOTIDE SEQUENCE</scope>
    <source>
        <strain evidence="7">CBS 121410</strain>
    </source>
</reference>
<proteinExistence type="inferred from homology"/>
<dbReference type="GO" id="GO:0016740">
    <property type="term" value="F:transferase activity"/>
    <property type="evidence" value="ECO:0007669"/>
    <property type="project" value="UniProtKB-KW"/>
</dbReference>
<keyword evidence="3 5" id="KW-0663">Pyridoxal phosphate</keyword>
<dbReference type="Proteomes" id="UP000799776">
    <property type="component" value="Unassembled WGS sequence"/>
</dbReference>
<dbReference type="PANTHER" id="PTHR11999:SF165">
    <property type="entry name" value="DECARBOXYLASE, PUTATIVE (AFU_ORTHOLOGUE AFUA_2G04980)-RELATED"/>
    <property type="match status" value="1"/>
</dbReference>
<dbReference type="Gene3D" id="3.90.1150.10">
    <property type="entry name" value="Aspartate Aminotransferase, domain 1"/>
    <property type="match status" value="1"/>
</dbReference>
<comment type="caution">
    <text evidence="7">The sequence shown here is derived from an EMBL/GenBank/DDBJ whole genome shotgun (WGS) entry which is preliminary data.</text>
</comment>
<gene>
    <name evidence="7" type="ORF">K490DRAFT_68678</name>
</gene>
<dbReference type="InterPro" id="IPR015421">
    <property type="entry name" value="PyrdxlP-dep_Trfase_major"/>
</dbReference>
<dbReference type="SUPFAM" id="SSF53383">
    <property type="entry name" value="PLP-dependent transferases"/>
    <property type="match status" value="1"/>
</dbReference>
<dbReference type="GO" id="GO:0019752">
    <property type="term" value="P:carboxylic acid metabolic process"/>
    <property type="evidence" value="ECO:0007669"/>
    <property type="project" value="InterPro"/>
</dbReference>
<keyword evidence="7" id="KW-0808">Transferase</keyword>
<dbReference type="AlphaFoldDB" id="A0A9P4HRD3"/>
<dbReference type="InterPro" id="IPR015422">
    <property type="entry name" value="PyrdxlP-dep_Trfase_small"/>
</dbReference>
<comment type="similarity">
    <text evidence="2 6">Belongs to the group II decarboxylase family.</text>
</comment>
<dbReference type="PANTHER" id="PTHR11999">
    <property type="entry name" value="GROUP II PYRIDOXAL-5-PHOSPHATE DECARBOXYLASE"/>
    <property type="match status" value="1"/>
</dbReference>
<dbReference type="GO" id="GO:0016831">
    <property type="term" value="F:carboxy-lyase activity"/>
    <property type="evidence" value="ECO:0007669"/>
    <property type="project" value="TreeGrafter"/>
</dbReference>
<accession>A0A9P4HRD3</accession>
<dbReference type="GO" id="GO:0005737">
    <property type="term" value="C:cytoplasm"/>
    <property type="evidence" value="ECO:0007669"/>
    <property type="project" value="TreeGrafter"/>
</dbReference>
<name>A0A9P4HRD3_9PEZI</name>
<organism evidence="7 8">
    <name type="scientific">Saccharata proteae CBS 121410</name>
    <dbReference type="NCBI Taxonomy" id="1314787"/>
    <lineage>
        <taxon>Eukaryota</taxon>
        <taxon>Fungi</taxon>
        <taxon>Dikarya</taxon>
        <taxon>Ascomycota</taxon>
        <taxon>Pezizomycotina</taxon>
        <taxon>Dothideomycetes</taxon>
        <taxon>Dothideomycetes incertae sedis</taxon>
        <taxon>Botryosphaeriales</taxon>
        <taxon>Saccharataceae</taxon>
        <taxon>Saccharata</taxon>
    </lineage>
</organism>
<evidence type="ECO:0000313" key="8">
    <source>
        <dbReference type="Proteomes" id="UP000799776"/>
    </source>
</evidence>
<evidence type="ECO:0000256" key="3">
    <source>
        <dbReference type="ARBA" id="ARBA00022898"/>
    </source>
</evidence>
<comment type="cofactor">
    <cofactor evidence="1 5 6">
        <name>pyridoxal 5'-phosphate</name>
        <dbReference type="ChEBI" id="CHEBI:597326"/>
    </cofactor>
</comment>
<dbReference type="InterPro" id="IPR002129">
    <property type="entry name" value="PyrdxlP-dep_de-COase"/>
</dbReference>
<dbReference type="GO" id="GO:0030170">
    <property type="term" value="F:pyridoxal phosphate binding"/>
    <property type="evidence" value="ECO:0007669"/>
    <property type="project" value="InterPro"/>
</dbReference>
<evidence type="ECO:0000256" key="2">
    <source>
        <dbReference type="ARBA" id="ARBA00009533"/>
    </source>
</evidence>
<dbReference type="Pfam" id="PF00282">
    <property type="entry name" value="Pyridoxal_deC"/>
    <property type="match status" value="1"/>
</dbReference>
<dbReference type="EMBL" id="ML978740">
    <property type="protein sequence ID" value="KAF2084559.1"/>
    <property type="molecule type" value="Genomic_DNA"/>
</dbReference>
<evidence type="ECO:0000256" key="6">
    <source>
        <dbReference type="RuleBase" id="RU000382"/>
    </source>
</evidence>
<feature type="modified residue" description="N6-(pyridoxal phosphate)lysine" evidence="5">
    <location>
        <position position="311"/>
    </location>
</feature>
<evidence type="ECO:0000256" key="5">
    <source>
        <dbReference type="PIRSR" id="PIRSR602129-50"/>
    </source>
</evidence>
<protein>
    <submittedName>
        <fullName evidence="7">PLP-dependent transferase</fullName>
    </submittedName>
</protein>
<dbReference type="InterPro" id="IPR015424">
    <property type="entry name" value="PyrdxlP-dep_Trfase"/>
</dbReference>
<keyword evidence="8" id="KW-1185">Reference proteome</keyword>
<dbReference type="OrthoDB" id="2161780at2759"/>
<evidence type="ECO:0000313" key="7">
    <source>
        <dbReference type="EMBL" id="KAF2084559.1"/>
    </source>
</evidence>
<sequence length="496" mass="54000">MNTLSQAHHGISIPNDEPQAVLPSHEQLTSSRNSLVTSLPDQGQGFEATARHLLDDIVPGLNANSKSPNYYGFVTGGATPAAAFADNIVTAWDQNVQVHLPNETVATDVEDCAFGLLCQLLKFTPEDWPHRTFTTGATASNVIGLACAREHVIAKMSGKSISVGEVGLMRAMRDAGVDDVQILTTVPHSSLSKAASIVGLGRASVKLLGRAKDDVPHLFDFEELERQLNTERIASIVAVSCSEVNTGRFATAGYSDMKRLRDLCDRYGAWIHVDAAFGLLGRILDTPEFAEINQCCAGMELADSITGDCHKLLNVPYDCGFFLSHHLPTATSVFQNPNAAYLSSGPRTSPITIPSPLNIGIENSRRFRALPVYATLTAYGLSGHRDMLERQIRLSRSIAAFVDAHPGYELLPAPQPSSGTQDRSYSDVFVIVLFRARDGKVNEELVERINGTGRVYVSGTRWEERPACRFAVANWRVQVDRDLDVVRGVLEEVARG</sequence>
<evidence type="ECO:0000256" key="4">
    <source>
        <dbReference type="ARBA" id="ARBA00023239"/>
    </source>
</evidence>
<evidence type="ECO:0000256" key="1">
    <source>
        <dbReference type="ARBA" id="ARBA00001933"/>
    </source>
</evidence>
<dbReference type="Gene3D" id="3.40.640.10">
    <property type="entry name" value="Type I PLP-dependent aspartate aminotransferase-like (Major domain)"/>
    <property type="match status" value="1"/>
</dbReference>
<keyword evidence="4 6" id="KW-0456">Lyase</keyword>